<dbReference type="EMBL" id="LAZR01011118">
    <property type="protein sequence ID" value="KKM63330.1"/>
    <property type="molecule type" value="Genomic_DNA"/>
</dbReference>
<dbReference type="AlphaFoldDB" id="A0A0F9LGI7"/>
<organism evidence="1">
    <name type="scientific">marine sediment metagenome</name>
    <dbReference type="NCBI Taxonomy" id="412755"/>
    <lineage>
        <taxon>unclassified sequences</taxon>
        <taxon>metagenomes</taxon>
        <taxon>ecological metagenomes</taxon>
    </lineage>
</organism>
<reference evidence="1" key="1">
    <citation type="journal article" date="2015" name="Nature">
        <title>Complex archaea that bridge the gap between prokaryotes and eukaryotes.</title>
        <authorList>
            <person name="Spang A."/>
            <person name="Saw J.H."/>
            <person name="Jorgensen S.L."/>
            <person name="Zaremba-Niedzwiedzka K."/>
            <person name="Martijn J."/>
            <person name="Lind A.E."/>
            <person name="van Eijk R."/>
            <person name="Schleper C."/>
            <person name="Guy L."/>
            <person name="Ettema T.J."/>
        </authorList>
    </citation>
    <scope>NUCLEOTIDE SEQUENCE</scope>
</reference>
<comment type="caution">
    <text evidence="1">The sequence shown here is derived from an EMBL/GenBank/DDBJ whole genome shotgun (WGS) entry which is preliminary data.</text>
</comment>
<evidence type="ECO:0000313" key="1">
    <source>
        <dbReference type="EMBL" id="KKM63330.1"/>
    </source>
</evidence>
<feature type="non-terminal residue" evidence="1">
    <location>
        <position position="50"/>
    </location>
</feature>
<accession>A0A0F9LGI7</accession>
<sequence>MNKKIIKKALKMYKTLVSGLSGFFSWCLDEEIGYYELEDHKNLVNIALNE</sequence>
<gene>
    <name evidence="1" type="ORF">LCGC14_1512540</name>
</gene>
<protein>
    <submittedName>
        <fullName evidence="1">Uncharacterized protein</fullName>
    </submittedName>
</protein>
<name>A0A0F9LGI7_9ZZZZ</name>
<proteinExistence type="predicted"/>